<dbReference type="InterPro" id="IPR011992">
    <property type="entry name" value="EF-hand-dom_pair"/>
</dbReference>
<evidence type="ECO:0000313" key="13">
    <source>
        <dbReference type="EMBL" id="EOB12049.1"/>
    </source>
</evidence>
<keyword evidence="11" id="KW-0472">Membrane</keyword>
<evidence type="ECO:0000256" key="5">
    <source>
        <dbReference type="ARBA" id="ARBA00022490"/>
    </source>
</evidence>
<keyword evidence="14" id="KW-1185">Reference proteome</keyword>
<evidence type="ECO:0000256" key="6">
    <source>
        <dbReference type="ARBA" id="ARBA00022553"/>
    </source>
</evidence>
<dbReference type="HOGENOM" id="CLU_061288_10_3_1"/>
<feature type="non-terminal residue" evidence="13">
    <location>
        <position position="126"/>
    </location>
</feature>
<evidence type="ECO:0000256" key="9">
    <source>
        <dbReference type="ARBA" id="ARBA00022737"/>
    </source>
</evidence>
<dbReference type="OrthoDB" id="191686at2759"/>
<evidence type="ECO:0000256" key="10">
    <source>
        <dbReference type="ARBA" id="ARBA00022837"/>
    </source>
</evidence>
<gene>
    <name evidence="13" type="ORF">NBO_570gi001</name>
</gene>
<dbReference type="VEuPathDB" id="MicrosporidiaDB:NBO_570gi001"/>
<dbReference type="STRING" id="578461.R0M1Z5"/>
<evidence type="ECO:0000256" key="1">
    <source>
        <dbReference type="ARBA" id="ARBA00004236"/>
    </source>
</evidence>
<organism evidence="13 14">
    <name type="scientific">Nosema bombycis (strain CQ1 / CVCC 102059)</name>
    <name type="common">Microsporidian parasite</name>
    <name type="synonym">Pebrine of silkworm</name>
    <dbReference type="NCBI Taxonomy" id="578461"/>
    <lineage>
        <taxon>Eukaryota</taxon>
        <taxon>Fungi</taxon>
        <taxon>Fungi incertae sedis</taxon>
        <taxon>Microsporidia</taxon>
        <taxon>Nosematidae</taxon>
        <taxon>Nosema</taxon>
    </lineage>
</organism>
<dbReference type="EMBL" id="KB909477">
    <property type="protein sequence ID" value="EOB12049.1"/>
    <property type="molecule type" value="Genomic_DNA"/>
</dbReference>
<keyword evidence="3" id="KW-0813">Transport</keyword>
<dbReference type="InterPro" id="IPR051875">
    <property type="entry name" value="Calcineurin_B_homologous"/>
</dbReference>
<evidence type="ECO:0000256" key="11">
    <source>
        <dbReference type="ARBA" id="ARBA00023136"/>
    </source>
</evidence>
<evidence type="ECO:0000256" key="4">
    <source>
        <dbReference type="ARBA" id="ARBA00022475"/>
    </source>
</evidence>
<dbReference type="Gene3D" id="1.10.238.10">
    <property type="entry name" value="EF-hand"/>
    <property type="match status" value="1"/>
</dbReference>
<dbReference type="Proteomes" id="UP000016927">
    <property type="component" value="Unassembled WGS sequence"/>
</dbReference>
<evidence type="ECO:0000256" key="12">
    <source>
        <dbReference type="ARBA" id="ARBA00023288"/>
    </source>
</evidence>
<dbReference type="GO" id="GO:0005886">
    <property type="term" value="C:plasma membrane"/>
    <property type="evidence" value="ECO:0007669"/>
    <property type="project" value="UniProtKB-SubCell"/>
</dbReference>
<dbReference type="GO" id="GO:0046872">
    <property type="term" value="F:metal ion binding"/>
    <property type="evidence" value="ECO:0007669"/>
    <property type="project" value="UniProtKB-KW"/>
</dbReference>
<evidence type="ECO:0000256" key="3">
    <source>
        <dbReference type="ARBA" id="ARBA00022448"/>
    </source>
</evidence>
<dbReference type="AlphaFoldDB" id="R0M1Z5"/>
<sequence length="126" mass="15265">MGNMHSSILYEEEIEAIKSTTVFEYAEIEHLFDRFLYFDKMNLGYLTYNELNNIPEFEINPFSKLIINFLEKKMDYEHISFLCFLSFLEIFHVKTDKSVRINFLFDIFDLHRDGRLCKVVLTRIYH</sequence>
<dbReference type="SUPFAM" id="SSF47473">
    <property type="entry name" value="EF-hand"/>
    <property type="match status" value="1"/>
</dbReference>
<evidence type="ECO:0000256" key="2">
    <source>
        <dbReference type="ARBA" id="ARBA00004496"/>
    </source>
</evidence>
<keyword evidence="6" id="KW-0597">Phosphoprotein</keyword>
<keyword evidence="5" id="KW-0963">Cytoplasm</keyword>
<protein>
    <submittedName>
        <fullName evidence="13">Calcineurin beta subunit</fullName>
    </submittedName>
</protein>
<evidence type="ECO:0000313" key="14">
    <source>
        <dbReference type="Proteomes" id="UP000016927"/>
    </source>
</evidence>
<keyword evidence="9" id="KW-0677">Repeat</keyword>
<accession>R0M1Z5</accession>
<evidence type="ECO:0000256" key="7">
    <source>
        <dbReference type="ARBA" id="ARBA00022707"/>
    </source>
</evidence>
<keyword evidence="8" id="KW-0479">Metal-binding</keyword>
<comment type="subcellular location">
    <subcellularLocation>
        <location evidence="1">Cell membrane</location>
    </subcellularLocation>
    <subcellularLocation>
        <location evidence="2">Cytoplasm</location>
    </subcellularLocation>
</comment>
<dbReference type="OMA" id="KMDYEHI"/>
<evidence type="ECO:0000256" key="8">
    <source>
        <dbReference type="ARBA" id="ARBA00022723"/>
    </source>
</evidence>
<keyword evidence="10" id="KW-0106">Calcium</keyword>
<dbReference type="GO" id="GO:0005737">
    <property type="term" value="C:cytoplasm"/>
    <property type="evidence" value="ECO:0007669"/>
    <property type="project" value="UniProtKB-SubCell"/>
</dbReference>
<reference evidence="13 14" key="1">
    <citation type="journal article" date="2013" name="BMC Genomics">
        <title>Comparative genomics of parasitic silkworm microsporidia reveal an association between genome expansion and host adaptation.</title>
        <authorList>
            <person name="Pan G."/>
            <person name="Xu J."/>
            <person name="Li T."/>
            <person name="Xia Q."/>
            <person name="Liu S.L."/>
            <person name="Zhang G."/>
            <person name="Li S."/>
            <person name="Li C."/>
            <person name="Liu H."/>
            <person name="Yang L."/>
            <person name="Liu T."/>
            <person name="Zhang X."/>
            <person name="Wu Z."/>
            <person name="Fan W."/>
            <person name="Dang X."/>
            <person name="Xiang H."/>
            <person name="Tao M."/>
            <person name="Li Y."/>
            <person name="Hu J."/>
            <person name="Li Z."/>
            <person name="Lin L."/>
            <person name="Luo J."/>
            <person name="Geng L."/>
            <person name="Wang L."/>
            <person name="Long M."/>
            <person name="Wan Y."/>
            <person name="He N."/>
            <person name="Zhang Z."/>
            <person name="Lu C."/>
            <person name="Keeling P.J."/>
            <person name="Wang J."/>
            <person name="Xiang Z."/>
            <person name="Zhou Z."/>
        </authorList>
    </citation>
    <scope>NUCLEOTIDE SEQUENCE [LARGE SCALE GENOMIC DNA]</scope>
    <source>
        <strain evidence="14">CQ1 / CVCC 102059</strain>
    </source>
</reference>
<name>R0M1Z5_NOSB1</name>
<proteinExistence type="predicted"/>
<keyword evidence="7" id="KW-0519">Myristate</keyword>
<dbReference type="PANTHER" id="PTHR46002">
    <property type="entry name" value="EG:114D9.1 PROTEIN-RELATED"/>
    <property type="match status" value="1"/>
</dbReference>
<keyword evidence="4" id="KW-1003">Cell membrane</keyword>
<keyword evidence="12" id="KW-0449">Lipoprotein</keyword>